<keyword evidence="3" id="KW-1185">Reference proteome</keyword>
<evidence type="ECO:0000313" key="2">
    <source>
        <dbReference type="EMBL" id="RDW81918.1"/>
    </source>
</evidence>
<organism evidence="2 3">
    <name type="scientific">Coleophoma cylindrospora</name>
    <dbReference type="NCBI Taxonomy" id="1849047"/>
    <lineage>
        <taxon>Eukaryota</taxon>
        <taxon>Fungi</taxon>
        <taxon>Dikarya</taxon>
        <taxon>Ascomycota</taxon>
        <taxon>Pezizomycotina</taxon>
        <taxon>Leotiomycetes</taxon>
        <taxon>Helotiales</taxon>
        <taxon>Dermateaceae</taxon>
        <taxon>Coleophoma</taxon>
    </lineage>
</organism>
<evidence type="ECO:0000313" key="3">
    <source>
        <dbReference type="Proteomes" id="UP000256645"/>
    </source>
</evidence>
<feature type="compositionally biased region" description="Low complexity" evidence="1">
    <location>
        <begin position="89"/>
        <end position="98"/>
    </location>
</feature>
<reference evidence="2 3" key="1">
    <citation type="journal article" date="2018" name="IMA Fungus">
        <title>IMA Genome-F 9: Draft genome sequence of Annulohypoxylon stygium, Aspergillus mulundensis, Berkeleyomyces basicola (syn. Thielaviopsis basicola), Ceratocystis smalleyi, two Cercospora beticola strains, Coleophoma cylindrospora, Fusarium fracticaudum, Phialophora cf. hyalina, and Morchella septimelata.</title>
        <authorList>
            <person name="Wingfield B.D."/>
            <person name="Bills G.F."/>
            <person name="Dong Y."/>
            <person name="Huang W."/>
            <person name="Nel W.J."/>
            <person name="Swalarsk-Parry B.S."/>
            <person name="Vaghefi N."/>
            <person name="Wilken P.M."/>
            <person name="An Z."/>
            <person name="de Beer Z.W."/>
            <person name="De Vos L."/>
            <person name="Chen L."/>
            <person name="Duong T.A."/>
            <person name="Gao Y."/>
            <person name="Hammerbacher A."/>
            <person name="Kikkert J.R."/>
            <person name="Li Y."/>
            <person name="Li H."/>
            <person name="Li K."/>
            <person name="Li Q."/>
            <person name="Liu X."/>
            <person name="Ma X."/>
            <person name="Naidoo K."/>
            <person name="Pethybridge S.J."/>
            <person name="Sun J."/>
            <person name="Steenkamp E.T."/>
            <person name="van der Nest M.A."/>
            <person name="van Wyk S."/>
            <person name="Wingfield M.J."/>
            <person name="Xiong C."/>
            <person name="Yue Q."/>
            <person name="Zhang X."/>
        </authorList>
    </citation>
    <scope>NUCLEOTIDE SEQUENCE [LARGE SCALE GENOMIC DNA]</scope>
    <source>
        <strain evidence="2 3">BP6252</strain>
    </source>
</reference>
<sequence>MPQDHGRQSRSHRSSAPDSKSSSRKHHERPAHRKRPTSTSPTRPPQPEPGPIPPKPSSKPATYSSTPDAYQPPLSTGSVNPAPYSYPENSTTNNGGYNSNPTDWTFQVCVNGKFVTATQSNLKECFVSEAVVSSLQLRPDTTQTVKYETGPGKSAKTNKFVYAEVKYKEKTEKLPLYVLRSKEIKHELCLSSIAYARLAPSQQLGSSILTYPNSSEPYDPYSPQPDLSTTADAQYGFRQTPNTSDAYPHYSQQGRSPATQGEVNKGGNYSQAPYQYQRDSYETTESTWDGYRSG</sequence>
<feature type="compositionally biased region" description="Basic residues" evidence="1">
    <location>
        <begin position="22"/>
        <end position="36"/>
    </location>
</feature>
<gene>
    <name evidence="2" type="ORF">BP6252_03030</name>
</gene>
<feature type="compositionally biased region" description="Polar residues" evidence="1">
    <location>
        <begin position="225"/>
        <end position="287"/>
    </location>
</feature>
<proteinExistence type="predicted"/>
<dbReference type="OrthoDB" id="10480790at2759"/>
<feature type="compositionally biased region" description="Pro residues" evidence="1">
    <location>
        <begin position="42"/>
        <end position="57"/>
    </location>
</feature>
<name>A0A3D8S6L5_9HELO</name>
<feature type="region of interest" description="Disordered" evidence="1">
    <location>
        <begin position="1"/>
        <end position="98"/>
    </location>
</feature>
<feature type="region of interest" description="Disordered" evidence="1">
    <location>
        <begin position="210"/>
        <end position="294"/>
    </location>
</feature>
<feature type="compositionally biased region" description="Polar residues" evidence="1">
    <location>
        <begin position="61"/>
        <end position="79"/>
    </location>
</feature>
<accession>A0A3D8S6L5</accession>
<evidence type="ECO:0000256" key="1">
    <source>
        <dbReference type="SAM" id="MobiDB-lite"/>
    </source>
</evidence>
<protein>
    <submittedName>
        <fullName evidence="2">Uncharacterized protein</fullName>
    </submittedName>
</protein>
<comment type="caution">
    <text evidence="2">The sequence shown here is derived from an EMBL/GenBank/DDBJ whole genome shotgun (WGS) entry which is preliminary data.</text>
</comment>
<dbReference type="EMBL" id="PDLM01000003">
    <property type="protein sequence ID" value="RDW81918.1"/>
    <property type="molecule type" value="Genomic_DNA"/>
</dbReference>
<dbReference type="AlphaFoldDB" id="A0A3D8S6L5"/>
<dbReference type="Proteomes" id="UP000256645">
    <property type="component" value="Unassembled WGS sequence"/>
</dbReference>